<organism evidence="3 4">
    <name type="scientific">Macleaya cordata</name>
    <name type="common">Five-seeded plume-poppy</name>
    <name type="synonym">Bocconia cordata</name>
    <dbReference type="NCBI Taxonomy" id="56857"/>
    <lineage>
        <taxon>Eukaryota</taxon>
        <taxon>Viridiplantae</taxon>
        <taxon>Streptophyta</taxon>
        <taxon>Embryophyta</taxon>
        <taxon>Tracheophyta</taxon>
        <taxon>Spermatophyta</taxon>
        <taxon>Magnoliopsida</taxon>
        <taxon>Ranunculales</taxon>
        <taxon>Papaveraceae</taxon>
        <taxon>Papaveroideae</taxon>
        <taxon>Macleaya</taxon>
    </lineage>
</organism>
<dbReference type="STRING" id="56857.A0A200R444"/>
<protein>
    <submittedName>
        <fullName evidence="3">Rubber elongation factor</fullName>
    </submittedName>
</protein>
<dbReference type="Proteomes" id="UP000195402">
    <property type="component" value="Unassembled WGS sequence"/>
</dbReference>
<evidence type="ECO:0000313" key="3">
    <source>
        <dbReference type="EMBL" id="OVA17497.1"/>
    </source>
</evidence>
<gene>
    <name evidence="3" type="ORF">BVC80_1837g322</name>
</gene>
<dbReference type="Pfam" id="PF05755">
    <property type="entry name" value="REF"/>
    <property type="match status" value="1"/>
</dbReference>
<keyword evidence="4" id="KW-1185">Reference proteome</keyword>
<comment type="similarity">
    <text evidence="1">Belongs to the REF/SRPP family.</text>
</comment>
<proteinExistence type="inferred from homology"/>
<dbReference type="OrthoDB" id="1901372at2759"/>
<accession>A0A200R444</accession>
<dbReference type="EMBL" id="MVGT01000438">
    <property type="protein sequence ID" value="OVA17497.1"/>
    <property type="molecule type" value="Genomic_DNA"/>
</dbReference>
<comment type="caution">
    <text evidence="3">The sequence shown here is derived from an EMBL/GenBank/DDBJ whole genome shotgun (WGS) entry which is preliminary data.</text>
</comment>
<sequence>MATTNTVETENTNQQLKHLEFVKVAALNTLVCVSSLYEYAKQKSGPLRSGVQTVEGTVTTVVGPVFEKFKDVPHHLLVFLDEKVDVATNKFDQHAPPVAKKAASRALSMVQKASELTQRIVSEAQTKGVTAAASFAVKKSEHYLSEQTVKAWWTLNRVPPFQMVAQVTVPRAAQLSDKYNQVVTNMTQQGYTVFSYLPLVPVDKIAEAFKRGEVAKEDTQQLPNGGGDTVASETSSSD</sequence>
<evidence type="ECO:0000256" key="1">
    <source>
        <dbReference type="ARBA" id="ARBA00009737"/>
    </source>
</evidence>
<reference evidence="3 4" key="1">
    <citation type="journal article" date="2017" name="Mol. Plant">
        <title>The Genome of Medicinal Plant Macleaya cordata Provides New Insights into Benzylisoquinoline Alkaloids Metabolism.</title>
        <authorList>
            <person name="Liu X."/>
            <person name="Liu Y."/>
            <person name="Huang P."/>
            <person name="Ma Y."/>
            <person name="Qing Z."/>
            <person name="Tang Q."/>
            <person name="Cao H."/>
            <person name="Cheng P."/>
            <person name="Zheng Y."/>
            <person name="Yuan Z."/>
            <person name="Zhou Y."/>
            <person name="Liu J."/>
            <person name="Tang Z."/>
            <person name="Zhuo Y."/>
            <person name="Zhang Y."/>
            <person name="Yu L."/>
            <person name="Huang J."/>
            <person name="Yang P."/>
            <person name="Peng Q."/>
            <person name="Zhang J."/>
            <person name="Jiang W."/>
            <person name="Zhang Z."/>
            <person name="Lin K."/>
            <person name="Ro D.K."/>
            <person name="Chen X."/>
            <person name="Xiong X."/>
            <person name="Shang Y."/>
            <person name="Huang S."/>
            <person name="Zeng J."/>
        </authorList>
    </citation>
    <scope>NUCLEOTIDE SEQUENCE [LARGE SCALE GENOMIC DNA]</scope>
    <source>
        <strain evidence="4">cv. BLH2017</strain>
        <tissue evidence="3">Root</tissue>
    </source>
</reference>
<dbReference type="PANTHER" id="PTHR33732:SF2">
    <property type="entry name" value="REF_SRPP-LIKE PROTEIN"/>
    <property type="match status" value="1"/>
</dbReference>
<keyword evidence="3" id="KW-0648">Protein biosynthesis</keyword>
<dbReference type="FunCoup" id="A0A200R444">
    <property type="interactions" value="33"/>
</dbReference>
<dbReference type="AlphaFoldDB" id="A0A200R444"/>
<feature type="region of interest" description="Disordered" evidence="2">
    <location>
        <begin position="214"/>
        <end position="238"/>
    </location>
</feature>
<dbReference type="PANTHER" id="PTHR33732">
    <property type="entry name" value="REF/SRPP-LIKE PROTEIN OS05G0151300/LOC_OS05G05940"/>
    <property type="match status" value="1"/>
</dbReference>
<dbReference type="InParanoid" id="A0A200R444"/>
<dbReference type="GO" id="GO:0003746">
    <property type="term" value="F:translation elongation factor activity"/>
    <property type="evidence" value="ECO:0007669"/>
    <property type="project" value="UniProtKB-KW"/>
</dbReference>
<keyword evidence="3" id="KW-0251">Elongation factor</keyword>
<dbReference type="InterPro" id="IPR008802">
    <property type="entry name" value="REF"/>
</dbReference>
<name>A0A200R444_MACCD</name>
<dbReference type="OMA" id="HKTAQHA"/>
<evidence type="ECO:0000256" key="2">
    <source>
        <dbReference type="SAM" id="MobiDB-lite"/>
    </source>
</evidence>
<evidence type="ECO:0000313" key="4">
    <source>
        <dbReference type="Proteomes" id="UP000195402"/>
    </source>
</evidence>